<dbReference type="PANTHER" id="PTHR11850">
    <property type="entry name" value="HOMEOBOX PROTEIN TRANSCRIPTION FACTORS"/>
    <property type="match status" value="1"/>
</dbReference>
<name>A0A292PXZ4_9PEZI</name>
<dbReference type="GO" id="GO:0005634">
    <property type="term" value="C:nucleus"/>
    <property type="evidence" value="ECO:0007669"/>
    <property type="project" value="UniProtKB-SubCell"/>
</dbReference>
<dbReference type="InterPro" id="IPR001356">
    <property type="entry name" value="HD"/>
</dbReference>
<evidence type="ECO:0000259" key="10">
    <source>
        <dbReference type="PROSITE" id="PS50071"/>
    </source>
</evidence>
<feature type="DNA-binding region" description="Homeobox" evidence="8">
    <location>
        <begin position="326"/>
        <end position="388"/>
    </location>
</feature>
<dbReference type="GO" id="GO:0006355">
    <property type="term" value="P:regulation of DNA-templated transcription"/>
    <property type="evidence" value="ECO:0007669"/>
    <property type="project" value="InterPro"/>
</dbReference>
<protein>
    <recommendedName>
        <fullName evidence="10">Homeobox domain-containing protein</fullName>
    </recommendedName>
</protein>
<feature type="compositionally biased region" description="Polar residues" evidence="9">
    <location>
        <begin position="90"/>
        <end position="104"/>
    </location>
</feature>
<feature type="compositionally biased region" description="Low complexity" evidence="9">
    <location>
        <begin position="75"/>
        <end position="89"/>
    </location>
</feature>
<feature type="domain" description="Homeobox" evidence="10">
    <location>
        <begin position="324"/>
        <end position="387"/>
    </location>
</feature>
<dbReference type="InterPro" id="IPR009057">
    <property type="entry name" value="Homeodomain-like_sf"/>
</dbReference>
<dbReference type="Proteomes" id="UP001412239">
    <property type="component" value="Unassembled WGS sequence"/>
</dbReference>
<dbReference type="SMART" id="SM00389">
    <property type="entry name" value="HOX"/>
    <property type="match status" value="1"/>
</dbReference>
<proteinExistence type="inferred from homology"/>
<dbReference type="EMBL" id="LN891007">
    <property type="protein sequence ID" value="CUS12014.1"/>
    <property type="molecule type" value="Genomic_DNA"/>
</dbReference>
<evidence type="ECO:0000256" key="6">
    <source>
        <dbReference type="ARBA" id="ARBA00023242"/>
    </source>
</evidence>
<evidence type="ECO:0000313" key="11">
    <source>
        <dbReference type="EMBL" id="CUS12014.1"/>
    </source>
</evidence>
<evidence type="ECO:0000313" key="12">
    <source>
        <dbReference type="Proteomes" id="UP001412239"/>
    </source>
</evidence>
<dbReference type="Pfam" id="PF05920">
    <property type="entry name" value="Homeobox_KN"/>
    <property type="match status" value="1"/>
</dbReference>
<dbReference type="Gene3D" id="1.10.10.60">
    <property type="entry name" value="Homeodomain-like"/>
    <property type="match status" value="1"/>
</dbReference>
<keyword evidence="4 8" id="KW-0371">Homeobox</keyword>
<feature type="compositionally biased region" description="Low complexity" evidence="9">
    <location>
        <begin position="245"/>
        <end position="280"/>
    </location>
</feature>
<dbReference type="PROSITE" id="PS50071">
    <property type="entry name" value="HOMEOBOX_2"/>
    <property type="match status" value="1"/>
</dbReference>
<evidence type="ECO:0000256" key="2">
    <source>
        <dbReference type="ARBA" id="ARBA00023015"/>
    </source>
</evidence>
<feature type="region of interest" description="Disordered" evidence="9">
    <location>
        <begin position="56"/>
        <end position="143"/>
    </location>
</feature>
<comment type="subcellular location">
    <subcellularLocation>
        <location evidence="1 8">Nucleus</location>
    </subcellularLocation>
</comment>
<feature type="region of interest" description="Disordered" evidence="9">
    <location>
        <begin position="1"/>
        <end position="34"/>
    </location>
</feature>
<feature type="compositionally biased region" description="Low complexity" evidence="9">
    <location>
        <begin position="14"/>
        <end position="29"/>
    </location>
</feature>
<dbReference type="FunFam" id="1.10.10.60:FF:000059">
    <property type="entry name" value="TGFB-induced factor homeobox 1"/>
    <property type="match status" value="1"/>
</dbReference>
<feature type="region of interest" description="Disordered" evidence="9">
    <location>
        <begin position="232"/>
        <end position="294"/>
    </location>
</feature>
<evidence type="ECO:0000256" key="9">
    <source>
        <dbReference type="SAM" id="MobiDB-lite"/>
    </source>
</evidence>
<evidence type="ECO:0000256" key="5">
    <source>
        <dbReference type="ARBA" id="ARBA00023163"/>
    </source>
</evidence>
<keyword evidence="12" id="KW-1185">Reference proteome</keyword>
<dbReference type="SUPFAM" id="SSF46689">
    <property type="entry name" value="Homeodomain-like"/>
    <property type="match status" value="1"/>
</dbReference>
<dbReference type="InterPro" id="IPR050224">
    <property type="entry name" value="TALE_homeobox"/>
</dbReference>
<evidence type="ECO:0000256" key="4">
    <source>
        <dbReference type="ARBA" id="ARBA00023155"/>
    </source>
</evidence>
<keyword evidence="2" id="KW-0805">Transcription regulation</keyword>
<dbReference type="InterPro" id="IPR008422">
    <property type="entry name" value="KN_HD"/>
</dbReference>
<dbReference type="AlphaFoldDB" id="A0A292PXZ4"/>
<evidence type="ECO:0000256" key="8">
    <source>
        <dbReference type="PROSITE-ProRule" id="PRU00108"/>
    </source>
</evidence>
<keyword evidence="6 8" id="KW-0539">Nucleus</keyword>
<feature type="region of interest" description="Disordered" evidence="9">
    <location>
        <begin position="388"/>
        <end position="411"/>
    </location>
</feature>
<reference evidence="11" key="1">
    <citation type="submission" date="2015-10" db="EMBL/GenBank/DDBJ databases">
        <authorList>
            <person name="Regsiter A."/>
            <person name="william w."/>
        </authorList>
    </citation>
    <scope>NUCLEOTIDE SEQUENCE</scope>
    <source>
        <strain evidence="11">Montdore</strain>
    </source>
</reference>
<sequence length="411" mass="44940">MDVSPHDRGRKRAMATTMTMAPSASSTLSGADQSLPPLHQCKAIPEFYSHLPGEMHSSGSWGSIPRRIADRDSPSSRSARRISQSPASAVSETSTSMPGFSSPQWRRASAAPACPVRNVPLTGGRAVTTPSDPEARYDAPSYALPPSVVDQRRISIISSSAPSSFGAENRQSPYLPSVESLASSRGSSFEIDSSERSQASVTLPSLFTHSQSHAQPPQQGTQINSPIDTEMRYQSSPQDQHLRYSGRPTAPTAASSSSSSYRAPSPGHHYPSPHYYHSPHNQSQRIEGGANFGLGHPMMVDSRSPFSTGNHPVDMAIDHFDHGRPGKRRRGNLPKHVTDLLRGWLNDHLHHPYPTEDEKQMLMQQTGLNINQVSNWFINARRRRLPSITNAGRVEPDQKLPHTMGSMSHGQ</sequence>
<evidence type="ECO:0000256" key="7">
    <source>
        <dbReference type="ARBA" id="ARBA00038021"/>
    </source>
</evidence>
<accession>A0A292PXZ4</accession>
<gene>
    <name evidence="11" type="ORF">GSTUAT00003928001</name>
</gene>
<dbReference type="CDD" id="cd00086">
    <property type="entry name" value="homeodomain"/>
    <property type="match status" value="1"/>
</dbReference>
<keyword evidence="3 8" id="KW-0238">DNA-binding</keyword>
<organism evidence="11 12">
    <name type="scientific">Tuber aestivum</name>
    <name type="common">summer truffle</name>
    <dbReference type="NCBI Taxonomy" id="59557"/>
    <lineage>
        <taxon>Eukaryota</taxon>
        <taxon>Fungi</taxon>
        <taxon>Dikarya</taxon>
        <taxon>Ascomycota</taxon>
        <taxon>Pezizomycotina</taxon>
        <taxon>Pezizomycetes</taxon>
        <taxon>Pezizales</taxon>
        <taxon>Tuberaceae</taxon>
        <taxon>Tuber</taxon>
    </lineage>
</organism>
<evidence type="ECO:0000256" key="3">
    <source>
        <dbReference type="ARBA" id="ARBA00023125"/>
    </source>
</evidence>
<keyword evidence="5" id="KW-0804">Transcription</keyword>
<evidence type="ECO:0000256" key="1">
    <source>
        <dbReference type="ARBA" id="ARBA00004123"/>
    </source>
</evidence>
<comment type="similarity">
    <text evidence="7">Belongs to the TALE/TGIF homeobox family.</text>
</comment>
<dbReference type="GO" id="GO:0003677">
    <property type="term" value="F:DNA binding"/>
    <property type="evidence" value="ECO:0007669"/>
    <property type="project" value="UniProtKB-UniRule"/>
</dbReference>